<dbReference type="OrthoDB" id="5372507at2759"/>
<keyword evidence="3" id="KW-0963">Cytoplasm</keyword>
<keyword evidence="7 10" id="KW-0175">Coiled coil</keyword>
<dbReference type="GO" id="GO:0005819">
    <property type="term" value="C:spindle"/>
    <property type="evidence" value="ECO:0007669"/>
    <property type="project" value="UniProtKB-SubCell"/>
</dbReference>
<evidence type="ECO:0000256" key="2">
    <source>
        <dbReference type="ARBA" id="ARBA00005479"/>
    </source>
</evidence>
<evidence type="ECO:0000256" key="4">
    <source>
        <dbReference type="ARBA" id="ARBA00022618"/>
    </source>
</evidence>
<keyword evidence="5" id="KW-0493">Microtubule</keyword>
<dbReference type="FunCoup" id="A0A6P8IJ11">
    <property type="interactions" value="735"/>
</dbReference>
<keyword evidence="9" id="KW-0131">Cell cycle</keyword>
<dbReference type="PRINTS" id="PR02087">
    <property type="entry name" value="HAUSAUGMINL1"/>
</dbReference>
<feature type="coiled-coil region" evidence="10">
    <location>
        <begin position="247"/>
        <end position="274"/>
    </location>
</feature>
<evidence type="ECO:0000313" key="12">
    <source>
        <dbReference type="RefSeq" id="XP_031566759.1"/>
    </source>
</evidence>
<evidence type="ECO:0000256" key="6">
    <source>
        <dbReference type="ARBA" id="ARBA00022776"/>
    </source>
</evidence>
<dbReference type="GO" id="GO:0051225">
    <property type="term" value="P:spindle assembly"/>
    <property type="evidence" value="ECO:0007669"/>
    <property type="project" value="InterPro"/>
</dbReference>
<dbReference type="GO" id="GO:0051301">
    <property type="term" value="P:cell division"/>
    <property type="evidence" value="ECO:0007669"/>
    <property type="project" value="UniProtKB-KW"/>
</dbReference>
<keyword evidence="11" id="KW-1185">Reference proteome</keyword>
<dbReference type="PANTHER" id="PTHR31570">
    <property type="entry name" value="HAUS AUGMIN-LIKE COMPLEX SUBUNIT 1"/>
    <property type="match status" value="1"/>
</dbReference>
<dbReference type="GO" id="GO:0005874">
    <property type="term" value="C:microtubule"/>
    <property type="evidence" value="ECO:0007669"/>
    <property type="project" value="UniProtKB-KW"/>
</dbReference>
<name>A0A6P8IJ11_ACTTE</name>
<reference evidence="12" key="1">
    <citation type="submission" date="2025-08" db="UniProtKB">
        <authorList>
            <consortium name="RefSeq"/>
        </authorList>
    </citation>
    <scope>IDENTIFICATION</scope>
    <source>
        <tissue evidence="12">Tentacle</tissue>
    </source>
</reference>
<comment type="subcellular location">
    <subcellularLocation>
        <location evidence="1">Cytoplasm</location>
        <location evidence="1">Cytoskeleton</location>
        <location evidence="1">Spindle</location>
    </subcellularLocation>
</comment>
<evidence type="ECO:0000256" key="8">
    <source>
        <dbReference type="ARBA" id="ARBA00023212"/>
    </source>
</evidence>
<sequence length="277" mass="31701">MELNEQKHFKVKLWLEGLFGDEPIPQYEINNKTIEILEQMADRNMRCDRDAEIVIEDMVQKTAEYDFEAQRISRILNDVGITLTSLSQSGSHSIKTLSEVSLLLGLKDCSSSSLMLGIANQSCALDAILDERAEEKRVYSRLLAKTKSSLVKANTLQRALETLEEQHTLQKPILDKRSQETGFLQSKAKEYQRIVKELEEYQKSLGLESSIFHENLVKKAEDINLLKEKSKPLKNKLESYQNLPPDLSLAKVKVEEAKRELARLEQQLSSNIDMLHI</sequence>
<keyword evidence="6" id="KW-0498">Mitosis</keyword>
<dbReference type="AlphaFoldDB" id="A0A6P8IJ11"/>
<dbReference type="Pfam" id="PF25762">
    <property type="entry name" value="HAUS1"/>
    <property type="match status" value="1"/>
</dbReference>
<organism evidence="11 12">
    <name type="scientific">Actinia tenebrosa</name>
    <name type="common">Australian red waratah sea anemone</name>
    <dbReference type="NCBI Taxonomy" id="6105"/>
    <lineage>
        <taxon>Eukaryota</taxon>
        <taxon>Metazoa</taxon>
        <taxon>Cnidaria</taxon>
        <taxon>Anthozoa</taxon>
        <taxon>Hexacorallia</taxon>
        <taxon>Actiniaria</taxon>
        <taxon>Actiniidae</taxon>
        <taxon>Actinia</taxon>
    </lineage>
</organism>
<dbReference type="KEGG" id="aten:116301783"/>
<evidence type="ECO:0000256" key="3">
    <source>
        <dbReference type="ARBA" id="ARBA00022490"/>
    </source>
</evidence>
<proteinExistence type="inferred from homology"/>
<dbReference type="GeneID" id="116301783"/>
<dbReference type="GO" id="GO:0070652">
    <property type="term" value="C:HAUS complex"/>
    <property type="evidence" value="ECO:0007669"/>
    <property type="project" value="InterPro"/>
</dbReference>
<evidence type="ECO:0000256" key="7">
    <source>
        <dbReference type="ARBA" id="ARBA00023054"/>
    </source>
</evidence>
<dbReference type="GO" id="GO:0005829">
    <property type="term" value="C:cytosol"/>
    <property type="evidence" value="ECO:0007669"/>
    <property type="project" value="TreeGrafter"/>
</dbReference>
<keyword evidence="4" id="KW-0132">Cell division</keyword>
<evidence type="ECO:0000313" key="11">
    <source>
        <dbReference type="Proteomes" id="UP000515163"/>
    </source>
</evidence>
<evidence type="ECO:0000256" key="10">
    <source>
        <dbReference type="SAM" id="Coils"/>
    </source>
</evidence>
<evidence type="ECO:0000256" key="1">
    <source>
        <dbReference type="ARBA" id="ARBA00004186"/>
    </source>
</evidence>
<dbReference type="InParanoid" id="A0A6P8IJ11"/>
<dbReference type="GO" id="GO:0007098">
    <property type="term" value="P:centrosome cycle"/>
    <property type="evidence" value="ECO:0007669"/>
    <property type="project" value="TreeGrafter"/>
</dbReference>
<dbReference type="RefSeq" id="XP_031566759.1">
    <property type="nucleotide sequence ID" value="XM_031710899.1"/>
</dbReference>
<evidence type="ECO:0000256" key="5">
    <source>
        <dbReference type="ARBA" id="ARBA00022701"/>
    </source>
</evidence>
<keyword evidence="8" id="KW-0206">Cytoskeleton</keyword>
<evidence type="ECO:0000256" key="9">
    <source>
        <dbReference type="ARBA" id="ARBA00023306"/>
    </source>
</evidence>
<protein>
    <submittedName>
        <fullName evidence="12">HAUS augmin-like complex subunit 1</fullName>
    </submittedName>
</protein>
<dbReference type="Proteomes" id="UP000515163">
    <property type="component" value="Unplaced"/>
</dbReference>
<gene>
    <name evidence="12" type="primary">LOC116301783</name>
</gene>
<accession>A0A6P8IJ11</accession>
<dbReference type="InterPro" id="IPR026243">
    <property type="entry name" value="HAUS1"/>
</dbReference>
<comment type="similarity">
    <text evidence="2">Belongs to the HAUS1 family.</text>
</comment>
<dbReference type="PANTHER" id="PTHR31570:SF1">
    <property type="entry name" value="HAUS AUGMIN-LIKE COMPLEX SUBUNIT 1"/>
    <property type="match status" value="1"/>
</dbReference>